<reference evidence="3" key="1">
    <citation type="submission" date="2019-03" db="UniProtKB">
        <authorList>
            <consortium name="Ensembl"/>
        </authorList>
    </citation>
    <scope>IDENTIFICATION</scope>
</reference>
<feature type="compositionally biased region" description="Polar residues" evidence="1">
    <location>
        <begin position="325"/>
        <end position="337"/>
    </location>
</feature>
<protein>
    <recommendedName>
        <fullName evidence="2">AP-5 complex subunit zeta-1 N-terminal TPR domain-containing protein</fullName>
    </recommendedName>
</protein>
<evidence type="ECO:0000313" key="3">
    <source>
        <dbReference type="Ensembl" id="ENSUMAP00000010120"/>
    </source>
</evidence>
<evidence type="ECO:0000259" key="2">
    <source>
        <dbReference type="Pfam" id="PF25153"/>
    </source>
</evidence>
<dbReference type="PANTHER" id="PTHR46488">
    <property type="entry name" value="AP-5 COMPLEX SUBUNIT ZETA-1"/>
    <property type="match status" value="1"/>
</dbReference>
<dbReference type="InterPro" id="IPR028222">
    <property type="entry name" value="AP5Z1"/>
</dbReference>
<dbReference type="OMA" id="EFLECRS"/>
<dbReference type="Pfam" id="PF25153">
    <property type="entry name" value="TPR_AP5Z1"/>
    <property type="match status" value="1"/>
</dbReference>
<dbReference type="PANTHER" id="PTHR46488:SF1">
    <property type="entry name" value="AP-5 COMPLEX SUBUNIT ZETA-1"/>
    <property type="match status" value="1"/>
</dbReference>
<dbReference type="Ensembl" id="ENSUMAT00000012085.1">
    <property type="protein sequence ID" value="ENSUMAP00000010120.1"/>
    <property type="gene ID" value="ENSUMAG00000007613.1"/>
</dbReference>
<feature type="domain" description="AP-5 complex subunit zeta-1 N-terminal TPR" evidence="2">
    <location>
        <begin position="66"/>
        <end position="332"/>
    </location>
</feature>
<dbReference type="GeneTree" id="ENSGT00390000017592"/>
<organism evidence="3">
    <name type="scientific">Ursus maritimus</name>
    <name type="common">Polar bear</name>
    <name type="synonym">Thalarctos maritimus</name>
    <dbReference type="NCBI Taxonomy" id="29073"/>
    <lineage>
        <taxon>Eukaryota</taxon>
        <taxon>Metazoa</taxon>
        <taxon>Chordata</taxon>
        <taxon>Craniata</taxon>
        <taxon>Vertebrata</taxon>
        <taxon>Euteleostomi</taxon>
        <taxon>Mammalia</taxon>
        <taxon>Eutheria</taxon>
        <taxon>Laurasiatheria</taxon>
        <taxon>Carnivora</taxon>
        <taxon>Caniformia</taxon>
        <taxon>Ursidae</taxon>
        <taxon>Ursus</taxon>
    </lineage>
</organism>
<name>A0A452TPT5_URSMA</name>
<feature type="region of interest" description="Disordered" evidence="1">
    <location>
        <begin position="325"/>
        <end position="346"/>
    </location>
</feature>
<dbReference type="GO" id="GO:0044599">
    <property type="term" value="C:AP-5 adaptor complex"/>
    <property type="evidence" value="ECO:0007669"/>
    <property type="project" value="InterPro"/>
</dbReference>
<sequence>HGHGHGPGREEPWVVASRSHATSGLLCSLGVFLQPQGHPSRLRAAFPAPVARSANTRLPTPCSRFREIQDEELQKFCSRVVKLLQKDEPGPDAVDALQRLFLIVSATKYKRKLEKTCTDLLQTTLCSPKCPEQLQLLCAAILRERSPSDGLSLSCDHVQSSQQLSLVASVLLAQGDRKEEVRSVGQCAFRVLESRQPEGPSLRHLLPVVSKVTRLAPHTLHEDQTNLLSKRLVDWLRYASVHQGVAHTSGGFFSTPRARQPGPVTEVDGAVATDFFTVLSTGQHFTEDQWLNVQAFSMLRAWLLHSSPQGPSALDADDKSELEGSTLSVLSATSTKPATYCPPRSG</sequence>
<dbReference type="InterPro" id="IPR056857">
    <property type="entry name" value="TPR_AP5Z1_N"/>
</dbReference>
<evidence type="ECO:0000256" key="1">
    <source>
        <dbReference type="SAM" id="MobiDB-lite"/>
    </source>
</evidence>
<proteinExistence type="predicted"/>
<accession>A0A452TPT5</accession>
<dbReference type="AlphaFoldDB" id="A0A452TPT5"/>